<feature type="region of interest" description="Disordered" evidence="1">
    <location>
        <begin position="1"/>
        <end position="31"/>
    </location>
</feature>
<reference evidence="2 3" key="1">
    <citation type="submission" date="2023-07" db="EMBL/GenBank/DDBJ databases">
        <title>Sequencing the genomes of 1000 actinobacteria strains.</title>
        <authorList>
            <person name="Klenk H.-P."/>
        </authorList>
    </citation>
    <scope>NUCLEOTIDE SEQUENCE [LARGE SCALE GENOMIC DNA]</scope>
    <source>
        <strain evidence="2 3">DSM 44109</strain>
    </source>
</reference>
<sequence length="31" mass="3213">MFGAVVDEQNESDVERRGRVPAAVRPAGAAG</sequence>
<evidence type="ECO:0000256" key="1">
    <source>
        <dbReference type="SAM" id="MobiDB-lite"/>
    </source>
</evidence>
<name>A0ABT9RBQ0_9ACTN</name>
<organism evidence="2 3">
    <name type="scientific">Streptosporangium brasiliense</name>
    <dbReference type="NCBI Taxonomy" id="47480"/>
    <lineage>
        <taxon>Bacteria</taxon>
        <taxon>Bacillati</taxon>
        <taxon>Actinomycetota</taxon>
        <taxon>Actinomycetes</taxon>
        <taxon>Streptosporangiales</taxon>
        <taxon>Streptosporangiaceae</taxon>
        <taxon>Streptosporangium</taxon>
    </lineage>
</organism>
<dbReference type="EMBL" id="JAUSRB010000002">
    <property type="protein sequence ID" value="MDP9866681.1"/>
    <property type="molecule type" value="Genomic_DNA"/>
</dbReference>
<accession>A0ABT9RBQ0</accession>
<proteinExistence type="predicted"/>
<evidence type="ECO:0000313" key="2">
    <source>
        <dbReference type="EMBL" id="MDP9866681.1"/>
    </source>
</evidence>
<keyword evidence="3" id="KW-1185">Reference proteome</keyword>
<evidence type="ECO:0000313" key="3">
    <source>
        <dbReference type="Proteomes" id="UP001230426"/>
    </source>
</evidence>
<dbReference type="Proteomes" id="UP001230426">
    <property type="component" value="Unassembled WGS sequence"/>
</dbReference>
<protein>
    <submittedName>
        <fullName evidence="2">Uncharacterized protein</fullName>
    </submittedName>
</protein>
<feature type="compositionally biased region" description="Low complexity" evidence="1">
    <location>
        <begin position="20"/>
        <end position="31"/>
    </location>
</feature>
<comment type="caution">
    <text evidence="2">The sequence shown here is derived from an EMBL/GenBank/DDBJ whole genome shotgun (WGS) entry which is preliminary data.</text>
</comment>
<gene>
    <name evidence="2" type="ORF">J2S55_005947</name>
</gene>